<dbReference type="Gene3D" id="3.90.1150.10">
    <property type="entry name" value="Aspartate Aminotransferase, domain 1"/>
    <property type="match status" value="1"/>
</dbReference>
<dbReference type="InterPro" id="IPR015421">
    <property type="entry name" value="PyrdxlP-dep_Trfase_major"/>
</dbReference>
<dbReference type="RefSeq" id="WP_039223586.1">
    <property type="nucleotide sequence ID" value="NZ_JWLW01000066.1"/>
</dbReference>
<dbReference type="GO" id="GO:0008483">
    <property type="term" value="F:transaminase activity"/>
    <property type="evidence" value="ECO:0007669"/>
    <property type="project" value="UniProtKB-KW"/>
</dbReference>
<gene>
    <name evidence="7" type="ORF">RJ41_17755</name>
</gene>
<dbReference type="InterPro" id="IPR050106">
    <property type="entry name" value="HistidinolP_aminotransfase"/>
</dbReference>
<protein>
    <submittedName>
        <fullName evidence="7">Histidinol phosphate aminotransferase</fullName>
    </submittedName>
</protein>
<evidence type="ECO:0000256" key="5">
    <source>
        <dbReference type="SAM" id="SignalP"/>
    </source>
</evidence>
<dbReference type="SUPFAM" id="SSF53383">
    <property type="entry name" value="PLP-dependent transferases"/>
    <property type="match status" value="1"/>
</dbReference>
<dbReference type="CDD" id="cd00609">
    <property type="entry name" value="AAT_like"/>
    <property type="match status" value="1"/>
</dbReference>
<evidence type="ECO:0000256" key="3">
    <source>
        <dbReference type="ARBA" id="ARBA00022679"/>
    </source>
</evidence>
<dbReference type="AlphaFoldDB" id="A0A0B3XL13"/>
<keyword evidence="4" id="KW-0663">Pyridoxal phosphate</keyword>
<proteinExistence type="inferred from homology"/>
<dbReference type="InterPro" id="IPR015424">
    <property type="entry name" value="PyrdxlP-dep_Trfase"/>
</dbReference>
<dbReference type="PANTHER" id="PTHR43643:SF3">
    <property type="entry name" value="HISTIDINOL-PHOSPHATE AMINOTRANSFERASE"/>
    <property type="match status" value="1"/>
</dbReference>
<evidence type="ECO:0000256" key="2">
    <source>
        <dbReference type="ARBA" id="ARBA00022576"/>
    </source>
</evidence>
<evidence type="ECO:0000313" key="8">
    <source>
        <dbReference type="Proteomes" id="UP000031197"/>
    </source>
</evidence>
<evidence type="ECO:0000313" key="7">
    <source>
        <dbReference type="EMBL" id="KHT44695.1"/>
    </source>
</evidence>
<dbReference type="Gene3D" id="3.40.640.10">
    <property type="entry name" value="Type I PLP-dependent aspartate aminotransferase-like (Major domain)"/>
    <property type="match status" value="1"/>
</dbReference>
<keyword evidence="5" id="KW-0732">Signal</keyword>
<keyword evidence="2 7" id="KW-0032">Aminotransferase</keyword>
<dbReference type="Proteomes" id="UP000031197">
    <property type="component" value="Unassembled WGS sequence"/>
</dbReference>
<sequence>MSYNRSRRLFLGGSVAASAIGATGFTNLVSAQSTSAAASKAASVMYGPKPGVAKLNANENPFGPSPKALEAIAIASAQGGAYYAYPAAMTLLDMIAERHGITRKNISLSAGSSPVLSYAALAASKNGKILGPDLFWDTTSKAPEKQGAPEIVRVANTADLDIDLDAMYAAIDDSIGMVHICNPNNPTGKVLDPIKLREFCIKASKKTLVLVDEAYNELIDEPPKHSMIPLVKAGHNVIVARTFSKIYGLAGMRVGYLIASEKNTEWINRYGMGGYTLNQAGLAAAIASYNDNAFLTFSKEKIYEGKSMVMEAVKANGLTALPSSTNFIFVNLGDGNAEYFRQAMAEKDVLIRGIYRTYNNWSRVSMGKIADVKRYVDAMPAALEKMQSMQKS</sequence>
<feature type="chain" id="PRO_5002084345" evidence="5">
    <location>
        <begin position="20"/>
        <end position="392"/>
    </location>
</feature>
<feature type="domain" description="Aminotransferase class I/classII large" evidence="6">
    <location>
        <begin position="52"/>
        <end position="378"/>
    </location>
</feature>
<dbReference type="OrthoDB" id="9813612at2"/>
<dbReference type="Pfam" id="PF00155">
    <property type="entry name" value="Aminotran_1_2"/>
    <property type="match status" value="1"/>
</dbReference>
<keyword evidence="3 7" id="KW-0808">Transferase</keyword>
<evidence type="ECO:0000256" key="1">
    <source>
        <dbReference type="ARBA" id="ARBA00007970"/>
    </source>
</evidence>
<organism evidence="7 8">
    <name type="scientific">Alteromonas marina</name>
    <dbReference type="NCBI Taxonomy" id="203795"/>
    <lineage>
        <taxon>Bacteria</taxon>
        <taxon>Pseudomonadati</taxon>
        <taxon>Pseudomonadota</taxon>
        <taxon>Gammaproteobacteria</taxon>
        <taxon>Alteromonadales</taxon>
        <taxon>Alteromonadaceae</taxon>
        <taxon>Alteromonas/Salinimonas group</taxon>
        <taxon>Alteromonas</taxon>
    </lineage>
</organism>
<evidence type="ECO:0000259" key="6">
    <source>
        <dbReference type="Pfam" id="PF00155"/>
    </source>
</evidence>
<name>A0A0B3XL13_9ALTE</name>
<dbReference type="GO" id="GO:0030170">
    <property type="term" value="F:pyridoxal phosphate binding"/>
    <property type="evidence" value="ECO:0007669"/>
    <property type="project" value="InterPro"/>
</dbReference>
<reference evidence="7 8" key="1">
    <citation type="submission" date="2014-12" db="EMBL/GenBank/DDBJ databases">
        <title>Genome sequencing of Alteromonas marina AD001.</title>
        <authorList>
            <person name="Adrian T.G.S."/>
            <person name="Chan K.G."/>
        </authorList>
    </citation>
    <scope>NUCLEOTIDE SEQUENCE [LARGE SCALE GENOMIC DNA]</scope>
    <source>
        <strain evidence="7 8">AD001</strain>
    </source>
</reference>
<comment type="similarity">
    <text evidence="1">Belongs to the class-II pyridoxal-phosphate-dependent aminotransferase family. Histidinol-phosphate aminotransferase subfamily.</text>
</comment>
<dbReference type="InterPro" id="IPR004839">
    <property type="entry name" value="Aminotransferase_I/II_large"/>
</dbReference>
<evidence type="ECO:0000256" key="4">
    <source>
        <dbReference type="ARBA" id="ARBA00022898"/>
    </source>
</evidence>
<accession>A0A0B3XL13</accession>
<comment type="caution">
    <text evidence="7">The sequence shown here is derived from an EMBL/GenBank/DDBJ whole genome shotgun (WGS) entry which is preliminary data.</text>
</comment>
<dbReference type="EMBL" id="JWLW01000066">
    <property type="protein sequence ID" value="KHT44695.1"/>
    <property type="molecule type" value="Genomic_DNA"/>
</dbReference>
<dbReference type="InterPro" id="IPR006311">
    <property type="entry name" value="TAT_signal"/>
</dbReference>
<dbReference type="InterPro" id="IPR015422">
    <property type="entry name" value="PyrdxlP-dep_Trfase_small"/>
</dbReference>
<keyword evidence="8" id="KW-1185">Reference proteome</keyword>
<dbReference type="PANTHER" id="PTHR43643">
    <property type="entry name" value="HISTIDINOL-PHOSPHATE AMINOTRANSFERASE 2"/>
    <property type="match status" value="1"/>
</dbReference>
<dbReference type="PROSITE" id="PS51318">
    <property type="entry name" value="TAT"/>
    <property type="match status" value="1"/>
</dbReference>
<feature type="signal peptide" evidence="5">
    <location>
        <begin position="1"/>
        <end position="19"/>
    </location>
</feature>